<feature type="active site" description="Proton acceptor; specific for D-alanine" evidence="4">
    <location>
        <position position="41"/>
    </location>
</feature>
<dbReference type="AlphaFoldDB" id="A0A7W1T7R7"/>
<evidence type="ECO:0000256" key="3">
    <source>
        <dbReference type="ARBA" id="ARBA00023235"/>
    </source>
</evidence>
<dbReference type="GO" id="GO:0009252">
    <property type="term" value="P:peptidoglycan biosynthetic process"/>
    <property type="evidence" value="ECO:0007669"/>
    <property type="project" value="TreeGrafter"/>
</dbReference>
<dbReference type="InterPro" id="IPR009006">
    <property type="entry name" value="Ala_racemase/Decarboxylase_C"/>
</dbReference>
<protein>
    <recommendedName>
        <fullName evidence="4">Alanine racemase</fullName>
        <ecNumber evidence="4">5.1.1.1</ecNumber>
    </recommendedName>
</protein>
<comment type="catalytic activity">
    <reaction evidence="4">
        <text>L-alanine = D-alanine</text>
        <dbReference type="Rhea" id="RHEA:20249"/>
        <dbReference type="ChEBI" id="CHEBI:57416"/>
        <dbReference type="ChEBI" id="CHEBI:57972"/>
        <dbReference type="EC" id="5.1.1.1"/>
    </reaction>
</comment>
<dbReference type="GO" id="GO:0030170">
    <property type="term" value="F:pyridoxal phosphate binding"/>
    <property type="evidence" value="ECO:0007669"/>
    <property type="project" value="UniProtKB-UniRule"/>
</dbReference>
<dbReference type="InterPro" id="IPR001608">
    <property type="entry name" value="Ala_racemase_N"/>
</dbReference>
<accession>A0A7W1T7R7</accession>
<dbReference type="PROSITE" id="PS00395">
    <property type="entry name" value="ALANINE_RACEMASE"/>
    <property type="match status" value="1"/>
</dbReference>
<feature type="binding site" evidence="4 6">
    <location>
        <position position="135"/>
    </location>
    <ligand>
        <name>substrate</name>
    </ligand>
</feature>
<dbReference type="InterPro" id="IPR029066">
    <property type="entry name" value="PLP-binding_barrel"/>
</dbReference>
<comment type="caution">
    <text evidence="8">The sequence shown here is derived from an EMBL/GenBank/DDBJ whole genome shotgun (WGS) entry which is preliminary data.</text>
</comment>
<dbReference type="PANTHER" id="PTHR30511">
    <property type="entry name" value="ALANINE RACEMASE"/>
    <property type="match status" value="1"/>
</dbReference>
<dbReference type="GO" id="GO:0008784">
    <property type="term" value="F:alanine racemase activity"/>
    <property type="evidence" value="ECO:0007669"/>
    <property type="project" value="UniProtKB-UniRule"/>
</dbReference>
<reference evidence="8 9" key="1">
    <citation type="submission" date="2020-08" db="EMBL/GenBank/DDBJ databases">
        <title>Listeria ohnekaius sp. nov. and Listeria portnoyii sp. nov. isolated from non-agricultural and natural environments.</title>
        <authorList>
            <person name="Weller D."/>
            <person name="Belias A.M."/>
            <person name="Liao J."/>
            <person name="Guo S."/>
            <person name="Orsi R.H."/>
            <person name="Wiedmann M."/>
        </authorList>
    </citation>
    <scope>NUCLEOTIDE SEQUENCE [LARGE SCALE GENOMIC DNA]</scope>
    <source>
        <strain evidence="8 9">FSL W9-0585</strain>
    </source>
</reference>
<gene>
    <name evidence="8" type="primary">alr</name>
    <name evidence="8" type="ORF">HPK16_11915</name>
</gene>
<dbReference type="EC" id="5.1.1.1" evidence="4"/>
<dbReference type="GO" id="GO:0030632">
    <property type="term" value="P:D-alanine biosynthetic process"/>
    <property type="evidence" value="ECO:0007669"/>
    <property type="project" value="UniProtKB-UniRule"/>
</dbReference>
<evidence type="ECO:0000256" key="6">
    <source>
        <dbReference type="PIRSR" id="PIRSR600821-52"/>
    </source>
</evidence>
<dbReference type="Gene3D" id="2.40.37.10">
    <property type="entry name" value="Lyase, Ornithine Decarboxylase, Chain A, domain 1"/>
    <property type="match status" value="1"/>
</dbReference>
<feature type="binding site" evidence="4 6">
    <location>
        <position position="311"/>
    </location>
    <ligand>
        <name>substrate</name>
    </ligand>
</feature>
<dbReference type="EMBL" id="JABJVM010000013">
    <property type="protein sequence ID" value="MBA3927052.1"/>
    <property type="molecule type" value="Genomic_DNA"/>
</dbReference>
<comment type="pathway">
    <text evidence="4">Amino-acid biosynthesis; D-alanine biosynthesis; D-alanine from L-alanine: step 1/1.</text>
</comment>
<dbReference type="InterPro" id="IPR020622">
    <property type="entry name" value="Ala_racemase_pyridoxalP-BS"/>
</dbReference>
<comment type="cofactor">
    <cofactor evidence="1 4 5">
        <name>pyridoxal 5'-phosphate</name>
        <dbReference type="ChEBI" id="CHEBI:597326"/>
    </cofactor>
</comment>
<dbReference type="NCBIfam" id="TIGR00492">
    <property type="entry name" value="alr"/>
    <property type="match status" value="1"/>
</dbReference>
<dbReference type="Pfam" id="PF01168">
    <property type="entry name" value="Ala_racemase_N"/>
    <property type="match status" value="1"/>
</dbReference>
<evidence type="ECO:0000256" key="4">
    <source>
        <dbReference type="HAMAP-Rule" id="MF_01201"/>
    </source>
</evidence>
<dbReference type="PANTHER" id="PTHR30511:SF0">
    <property type="entry name" value="ALANINE RACEMASE, CATABOLIC-RELATED"/>
    <property type="match status" value="1"/>
</dbReference>
<dbReference type="SUPFAM" id="SSF51419">
    <property type="entry name" value="PLP-binding barrel"/>
    <property type="match status" value="1"/>
</dbReference>
<dbReference type="InterPro" id="IPR011079">
    <property type="entry name" value="Ala_racemase_C"/>
</dbReference>
<name>A0A7W1T7R7_9LIST</name>
<dbReference type="RefSeq" id="WP_181677170.1">
    <property type="nucleotide sequence ID" value="NZ_JABJVM010000013.1"/>
</dbReference>
<feature type="domain" description="Alanine racemase C-terminal" evidence="7">
    <location>
        <begin position="243"/>
        <end position="364"/>
    </location>
</feature>
<keyword evidence="9" id="KW-1185">Reference proteome</keyword>
<dbReference type="Gene3D" id="3.20.20.10">
    <property type="entry name" value="Alanine racemase"/>
    <property type="match status" value="1"/>
</dbReference>
<dbReference type="Proteomes" id="UP000548787">
    <property type="component" value="Unassembled WGS sequence"/>
</dbReference>
<evidence type="ECO:0000313" key="9">
    <source>
        <dbReference type="Proteomes" id="UP000548787"/>
    </source>
</evidence>
<keyword evidence="2 4" id="KW-0663">Pyridoxal phosphate</keyword>
<evidence type="ECO:0000256" key="5">
    <source>
        <dbReference type="PIRSR" id="PIRSR600821-50"/>
    </source>
</evidence>
<dbReference type="CDD" id="cd00430">
    <property type="entry name" value="PLPDE_III_AR"/>
    <property type="match status" value="1"/>
</dbReference>
<dbReference type="UniPathway" id="UPA00042">
    <property type="reaction ID" value="UER00497"/>
</dbReference>
<dbReference type="HAMAP" id="MF_01201">
    <property type="entry name" value="Ala_racemase"/>
    <property type="match status" value="1"/>
</dbReference>
<keyword evidence="3 4" id="KW-0413">Isomerase</keyword>
<comment type="similarity">
    <text evidence="4">Belongs to the alanine racemase family.</text>
</comment>
<dbReference type="PRINTS" id="PR00992">
    <property type="entry name" value="ALARACEMASE"/>
</dbReference>
<feature type="modified residue" description="N6-(pyridoxal phosphate)lysine" evidence="4 5">
    <location>
        <position position="41"/>
    </location>
</feature>
<dbReference type="SMART" id="SM01005">
    <property type="entry name" value="Ala_racemase_C"/>
    <property type="match status" value="1"/>
</dbReference>
<dbReference type="Pfam" id="PF00842">
    <property type="entry name" value="Ala_racemase_C"/>
    <property type="match status" value="1"/>
</dbReference>
<dbReference type="GO" id="GO:0005829">
    <property type="term" value="C:cytosol"/>
    <property type="evidence" value="ECO:0007669"/>
    <property type="project" value="TreeGrafter"/>
</dbReference>
<comment type="function">
    <text evidence="4">Catalyzes the interconversion of L-alanine and D-alanine. May also act on other amino acids.</text>
</comment>
<dbReference type="SUPFAM" id="SSF50621">
    <property type="entry name" value="Alanine racemase C-terminal domain-like"/>
    <property type="match status" value="1"/>
</dbReference>
<dbReference type="FunFam" id="3.20.20.10:FF:000002">
    <property type="entry name" value="Alanine racemase"/>
    <property type="match status" value="1"/>
</dbReference>
<organism evidence="8 9">
    <name type="scientific">Listeria rustica</name>
    <dbReference type="NCBI Taxonomy" id="2713503"/>
    <lineage>
        <taxon>Bacteria</taxon>
        <taxon>Bacillati</taxon>
        <taxon>Bacillota</taxon>
        <taxon>Bacilli</taxon>
        <taxon>Bacillales</taxon>
        <taxon>Listeriaceae</taxon>
        <taxon>Listeria</taxon>
    </lineage>
</organism>
<evidence type="ECO:0000256" key="2">
    <source>
        <dbReference type="ARBA" id="ARBA00022898"/>
    </source>
</evidence>
<sequence>MAVTGWHRPTWAEVDCAAIRDNIQNERALLPADVALFAVVKADAYGHGMLEVAKTAKEAGAKGFCVAILDEALALREAGFDDFILVMGAVPQSFAGLAAQKRITLSVFDIEWLTELEQLPANLDVHLKVDTGMGRLGLRSMEAVRAIESEIAKREDITLAGIFTHFATADQLETSYFEKQLACFREVLASLEVRPAVVHCANSATALLHEQADFDAVRFGISMYGLTPSPEIRSALPFELRPALSLYTEMVQVKELMPGDHVSYGATYEAEAREWVATLPVGYADGFIRAYTGFHVSVDGVLMPVVGRVCMDQCIIKLPGKYPVGTKVTLIGGPNSADVAASHLKTINYEITCLISERVPKKYI</sequence>
<evidence type="ECO:0000259" key="7">
    <source>
        <dbReference type="SMART" id="SM01005"/>
    </source>
</evidence>
<dbReference type="InterPro" id="IPR000821">
    <property type="entry name" value="Ala_racemase"/>
</dbReference>
<feature type="active site" description="Proton acceptor; specific for L-alanine" evidence="4">
    <location>
        <position position="264"/>
    </location>
</feature>
<evidence type="ECO:0000313" key="8">
    <source>
        <dbReference type="EMBL" id="MBA3927052.1"/>
    </source>
</evidence>
<proteinExistence type="inferred from homology"/>
<evidence type="ECO:0000256" key="1">
    <source>
        <dbReference type="ARBA" id="ARBA00001933"/>
    </source>
</evidence>